<gene>
    <name evidence="2" type="ORF">MAXJ12_30777</name>
</gene>
<keyword evidence="3" id="KW-1185">Reference proteome</keyword>
<name>H0I118_9HYPH</name>
<accession>H0I118</accession>
<evidence type="ECO:0000313" key="3">
    <source>
        <dbReference type="Proteomes" id="UP000003250"/>
    </source>
</evidence>
<dbReference type="EMBL" id="AHAM01000276">
    <property type="protein sequence ID" value="EHK53311.1"/>
    <property type="molecule type" value="Genomic_DNA"/>
</dbReference>
<dbReference type="AlphaFoldDB" id="H0I118"/>
<evidence type="ECO:0008006" key="4">
    <source>
        <dbReference type="Google" id="ProtNLM"/>
    </source>
</evidence>
<sequence>MEGAAMYNPSQERATMRFQTSFLALSLCVFLAFSNVVFAQDSAGTEGESVRQAPAEVSEADRLAHLVAANADNASALRKMFVVNEVRVTNIRKEFPKREREVIREAVTLNQEEVDELRNAVQSNSPVFRRASEQLGDVSKVIAAEMTESDVVLYVDE</sequence>
<protein>
    <recommendedName>
        <fullName evidence="4">DUF4168 domain-containing protein</fullName>
    </recommendedName>
</protein>
<evidence type="ECO:0000256" key="1">
    <source>
        <dbReference type="SAM" id="SignalP"/>
    </source>
</evidence>
<feature type="signal peptide" evidence="1">
    <location>
        <begin position="1"/>
        <end position="39"/>
    </location>
</feature>
<reference evidence="2 3" key="1">
    <citation type="journal article" date="2012" name="J. Bacteriol.">
        <title>Draft Genome Sequence of Mesorhizobium alhagi CCNWXJ12-2T, a Novel Salt-Resistant Species Isolated from the Desert of Northwestern China.</title>
        <authorList>
            <person name="Zhou M."/>
            <person name="Chen W."/>
            <person name="Chen H."/>
            <person name="Wei G."/>
        </authorList>
    </citation>
    <scope>NUCLEOTIDE SEQUENCE [LARGE SCALE GENOMIC DNA]</scope>
    <source>
        <strain evidence="2 3">CCNWXJ12-2</strain>
    </source>
</reference>
<evidence type="ECO:0000313" key="2">
    <source>
        <dbReference type="EMBL" id="EHK53311.1"/>
    </source>
</evidence>
<organism evidence="2 3">
    <name type="scientific">Mesorhizobium alhagi CCNWXJ12-2</name>
    <dbReference type="NCBI Taxonomy" id="1107882"/>
    <lineage>
        <taxon>Bacteria</taxon>
        <taxon>Pseudomonadati</taxon>
        <taxon>Pseudomonadota</taxon>
        <taxon>Alphaproteobacteria</taxon>
        <taxon>Hyphomicrobiales</taxon>
        <taxon>Phyllobacteriaceae</taxon>
        <taxon>Allomesorhizobium</taxon>
    </lineage>
</organism>
<feature type="chain" id="PRO_5003535283" description="DUF4168 domain-containing protein" evidence="1">
    <location>
        <begin position="40"/>
        <end position="157"/>
    </location>
</feature>
<keyword evidence="1" id="KW-0732">Signal</keyword>
<dbReference type="Proteomes" id="UP000003250">
    <property type="component" value="Unassembled WGS sequence"/>
</dbReference>
<dbReference type="PATRIC" id="fig|1107882.3.peg.5950"/>
<proteinExistence type="predicted"/>